<feature type="non-terminal residue" evidence="10">
    <location>
        <position position="234"/>
    </location>
</feature>
<evidence type="ECO:0000313" key="10">
    <source>
        <dbReference type="EMBL" id="VAX40525.1"/>
    </source>
</evidence>
<reference evidence="10" key="1">
    <citation type="submission" date="2018-06" db="EMBL/GenBank/DDBJ databases">
        <authorList>
            <person name="Zhirakovskaya E."/>
        </authorList>
    </citation>
    <scope>NUCLEOTIDE SEQUENCE</scope>
</reference>
<dbReference type="EMBL" id="UOGL01000454">
    <property type="protein sequence ID" value="VAX40525.1"/>
    <property type="molecule type" value="Genomic_DNA"/>
</dbReference>
<feature type="transmembrane region" description="Helical" evidence="8">
    <location>
        <begin position="179"/>
        <end position="198"/>
    </location>
</feature>
<keyword evidence="3" id="KW-0328">Glycosyltransferase</keyword>
<dbReference type="PANTHER" id="PTHR33908">
    <property type="entry name" value="MANNOSYLTRANSFERASE YKCB-RELATED"/>
    <property type="match status" value="1"/>
</dbReference>
<evidence type="ECO:0000256" key="5">
    <source>
        <dbReference type="ARBA" id="ARBA00022692"/>
    </source>
</evidence>
<keyword evidence="2" id="KW-1003">Cell membrane</keyword>
<feature type="transmembrane region" description="Helical" evidence="8">
    <location>
        <begin position="136"/>
        <end position="167"/>
    </location>
</feature>
<dbReference type="AlphaFoldDB" id="A0A3B1E3Z1"/>
<dbReference type="Pfam" id="PF13231">
    <property type="entry name" value="PMT_2"/>
    <property type="match status" value="1"/>
</dbReference>
<sequence>MSSSLAQLNNKISALPFMRFIGLFFFILSLSVYLGHYAYQYGLNIPPSTSGDETDYDSIGWELSHGRGYATNVNDMEFRQPYLRATQETKINPERFLLDRSEGSTNVVRPPLFPLLISVTNLFFGRQHWAIRTMNAIAISATCGLLVQFVYRNAGAIPAMLALFLYVCVDIRSRLYGRAILTEAFSVLLITLLTLSIIQLSRTERIRWTLAAGVLMGLAILTRSMFVLWVPGVS</sequence>
<keyword evidence="4" id="KW-0808">Transferase</keyword>
<feature type="domain" description="Glycosyltransferase RgtA/B/C/D-like" evidence="9">
    <location>
        <begin position="109"/>
        <end position="231"/>
    </location>
</feature>
<keyword evidence="6 8" id="KW-1133">Transmembrane helix</keyword>
<feature type="transmembrane region" description="Helical" evidence="8">
    <location>
        <begin position="20"/>
        <end position="39"/>
    </location>
</feature>
<accession>A0A3B1E3Z1</accession>
<evidence type="ECO:0000256" key="8">
    <source>
        <dbReference type="SAM" id="Phobius"/>
    </source>
</evidence>
<feature type="transmembrane region" description="Helical" evidence="8">
    <location>
        <begin position="210"/>
        <end position="230"/>
    </location>
</feature>
<evidence type="ECO:0000256" key="6">
    <source>
        <dbReference type="ARBA" id="ARBA00022989"/>
    </source>
</evidence>
<evidence type="ECO:0000256" key="4">
    <source>
        <dbReference type="ARBA" id="ARBA00022679"/>
    </source>
</evidence>
<dbReference type="GO" id="GO:0016763">
    <property type="term" value="F:pentosyltransferase activity"/>
    <property type="evidence" value="ECO:0007669"/>
    <property type="project" value="TreeGrafter"/>
</dbReference>
<dbReference type="PANTHER" id="PTHR33908:SF11">
    <property type="entry name" value="MEMBRANE PROTEIN"/>
    <property type="match status" value="1"/>
</dbReference>
<dbReference type="InterPro" id="IPR038731">
    <property type="entry name" value="RgtA/B/C-like"/>
</dbReference>
<evidence type="ECO:0000256" key="7">
    <source>
        <dbReference type="ARBA" id="ARBA00023136"/>
    </source>
</evidence>
<organism evidence="10">
    <name type="scientific">hydrothermal vent metagenome</name>
    <dbReference type="NCBI Taxonomy" id="652676"/>
    <lineage>
        <taxon>unclassified sequences</taxon>
        <taxon>metagenomes</taxon>
        <taxon>ecological metagenomes</taxon>
    </lineage>
</organism>
<dbReference type="GO" id="GO:0008610">
    <property type="term" value="P:lipid biosynthetic process"/>
    <property type="evidence" value="ECO:0007669"/>
    <property type="project" value="UniProtKB-ARBA"/>
</dbReference>
<dbReference type="GO" id="GO:0005886">
    <property type="term" value="C:plasma membrane"/>
    <property type="evidence" value="ECO:0007669"/>
    <property type="project" value="UniProtKB-SubCell"/>
</dbReference>
<keyword evidence="7 8" id="KW-0472">Membrane</keyword>
<comment type="subcellular location">
    <subcellularLocation>
        <location evidence="1">Cell membrane</location>
        <topology evidence="1">Multi-pass membrane protein</topology>
    </subcellularLocation>
</comment>
<evidence type="ECO:0000256" key="3">
    <source>
        <dbReference type="ARBA" id="ARBA00022676"/>
    </source>
</evidence>
<keyword evidence="5 8" id="KW-0812">Transmembrane</keyword>
<evidence type="ECO:0000256" key="1">
    <source>
        <dbReference type="ARBA" id="ARBA00004651"/>
    </source>
</evidence>
<name>A0A3B1E3Z1_9ZZZZ</name>
<protein>
    <recommendedName>
        <fullName evidence="9">Glycosyltransferase RgtA/B/C/D-like domain-containing protein</fullName>
    </recommendedName>
</protein>
<proteinExistence type="predicted"/>
<dbReference type="InterPro" id="IPR050297">
    <property type="entry name" value="LipidA_mod_glycosyltrf_83"/>
</dbReference>
<evidence type="ECO:0000259" key="9">
    <source>
        <dbReference type="Pfam" id="PF13231"/>
    </source>
</evidence>
<gene>
    <name evidence="10" type="ORF">MNBD_PLANCTO02-1136</name>
</gene>
<evidence type="ECO:0000256" key="2">
    <source>
        <dbReference type="ARBA" id="ARBA00022475"/>
    </source>
</evidence>